<dbReference type="Proteomes" id="UP000186110">
    <property type="component" value="Chromosome"/>
</dbReference>
<dbReference type="eggNOG" id="COG0175">
    <property type="taxonomic scope" value="Bacteria"/>
</dbReference>
<dbReference type="Gene3D" id="3.40.50.620">
    <property type="entry name" value="HUPs"/>
    <property type="match status" value="1"/>
</dbReference>
<dbReference type="Pfam" id="PF01507">
    <property type="entry name" value="PAPS_reduct"/>
    <property type="match status" value="1"/>
</dbReference>
<dbReference type="PANTHER" id="PTHR46509:SF1">
    <property type="entry name" value="PHOSPHOADENOSINE PHOSPHOSULFATE REDUCTASE"/>
    <property type="match status" value="1"/>
</dbReference>
<evidence type="ECO:0000313" key="4">
    <source>
        <dbReference type="EMBL" id="APW42945.1"/>
    </source>
</evidence>
<evidence type="ECO:0000256" key="1">
    <source>
        <dbReference type="ARBA" id="ARBA00009732"/>
    </source>
</evidence>
<dbReference type="GO" id="GO:0005737">
    <property type="term" value="C:cytoplasm"/>
    <property type="evidence" value="ECO:0007669"/>
    <property type="project" value="TreeGrafter"/>
</dbReference>
<comment type="pathway">
    <text evidence="2">Sulfur metabolism; hydrogen sulfide biosynthesis; sulfite from sulfate.</text>
</comment>
<accession>A0A1P8KAE3</accession>
<dbReference type="PANTHER" id="PTHR46509">
    <property type="entry name" value="PHOSPHOADENOSINE PHOSPHOSULFATE REDUCTASE"/>
    <property type="match status" value="1"/>
</dbReference>
<dbReference type="EMBL" id="CP019239">
    <property type="protein sequence ID" value="APW42945.1"/>
    <property type="molecule type" value="Genomic_DNA"/>
</dbReference>
<dbReference type="AlphaFoldDB" id="A0A1P8KAE3"/>
<comment type="similarity">
    <text evidence="1">Belongs to the PAPS reductase family. CysH subfamily.</text>
</comment>
<dbReference type="GO" id="GO:0004604">
    <property type="term" value="F:phosphoadenylyl-sulfate reductase (thioredoxin) activity"/>
    <property type="evidence" value="ECO:0007669"/>
    <property type="project" value="TreeGrafter"/>
</dbReference>
<feature type="domain" description="Phosphoadenosine phosphosulphate reductase" evidence="3">
    <location>
        <begin position="39"/>
        <end position="186"/>
    </location>
</feature>
<dbReference type="InterPro" id="IPR002500">
    <property type="entry name" value="PAPS_reduct_dom"/>
</dbReference>
<dbReference type="STRING" id="1484693.RS694_10640"/>
<dbReference type="GO" id="GO:0019379">
    <property type="term" value="P:sulfate assimilation, phosphoadenylyl sulfate reduction by phosphoadenylyl-sulfate reductase (thioredoxin)"/>
    <property type="evidence" value="ECO:0007669"/>
    <property type="project" value="TreeGrafter"/>
</dbReference>
<dbReference type="SUPFAM" id="SSF52402">
    <property type="entry name" value="Adenine nucleotide alpha hydrolases-like"/>
    <property type="match status" value="1"/>
</dbReference>
<name>A0A1P8KAE3_9BURK</name>
<organism evidence="4 5">
    <name type="scientific">Rhodoferax saidenbachensis</name>
    <dbReference type="NCBI Taxonomy" id="1484693"/>
    <lineage>
        <taxon>Bacteria</taxon>
        <taxon>Pseudomonadati</taxon>
        <taxon>Pseudomonadota</taxon>
        <taxon>Betaproteobacteria</taxon>
        <taxon>Burkholderiales</taxon>
        <taxon>Comamonadaceae</taxon>
        <taxon>Rhodoferax</taxon>
    </lineage>
</organism>
<reference evidence="4 5" key="1">
    <citation type="submission" date="2017-01" db="EMBL/GenBank/DDBJ databases">
        <authorList>
            <person name="Mah S.A."/>
            <person name="Swanson W.J."/>
            <person name="Moy G.W."/>
            <person name="Vacquier V.D."/>
        </authorList>
    </citation>
    <scope>NUCLEOTIDE SEQUENCE [LARGE SCALE GENOMIC DNA]</scope>
    <source>
        <strain evidence="4 5">DSM 22694</strain>
    </source>
</reference>
<sequence>MSTPDLAKVNADLGHDAPGLVAWALGLNQSPIVTTNFRPFEAVILHMVTRAKPDVPVVWMDNGYNTEATYRYADEVTKQLGLNLRIYLPLRTRAHREAVEGPLPGLDDPRHAAFTEEVKLEPFTRALRETAPKVWFTALRATDSAVRAQMEPVSINPDGLIKVAPLLHWSSKDLYQYCELHGLPNNFDYVDPTKGEDQRECGLHIAH</sequence>
<gene>
    <name evidence="4" type="ORF">RS694_10640</name>
</gene>
<evidence type="ECO:0000313" key="5">
    <source>
        <dbReference type="Proteomes" id="UP000186110"/>
    </source>
</evidence>
<dbReference type="KEGG" id="rsb:RS694_10640"/>
<dbReference type="InterPro" id="IPR014729">
    <property type="entry name" value="Rossmann-like_a/b/a_fold"/>
</dbReference>
<evidence type="ECO:0000259" key="3">
    <source>
        <dbReference type="Pfam" id="PF01507"/>
    </source>
</evidence>
<dbReference type="RefSeq" id="WP_029709026.1">
    <property type="nucleotide sequence ID" value="NZ_CP019239.1"/>
</dbReference>
<protein>
    <submittedName>
        <fullName evidence="4">Phosphoadenylylsulfate reductase</fullName>
    </submittedName>
</protein>
<evidence type="ECO:0000256" key="2">
    <source>
        <dbReference type="ARBA" id="ARBA00024327"/>
    </source>
</evidence>
<keyword evidence="5" id="KW-1185">Reference proteome</keyword>
<proteinExistence type="inferred from homology"/>